<protein>
    <submittedName>
        <fullName evidence="1">Uncharacterized protein</fullName>
    </submittedName>
</protein>
<evidence type="ECO:0000313" key="1">
    <source>
        <dbReference type="EMBL" id="KAF3099168.1"/>
    </source>
</evidence>
<reference evidence="1 2" key="1">
    <citation type="submission" date="2019-06" db="EMBL/GenBank/DDBJ databases">
        <authorList>
            <person name="Palmer J.M."/>
        </authorList>
    </citation>
    <scope>NUCLEOTIDE SEQUENCE [LARGE SCALE GENOMIC DNA]</scope>
    <source>
        <strain evidence="1 2">TWF102</strain>
    </source>
</reference>
<dbReference type="EMBL" id="WIQW01000029">
    <property type="protein sequence ID" value="KAF3099168.1"/>
    <property type="molecule type" value="Genomic_DNA"/>
</dbReference>
<organism evidence="1 2">
    <name type="scientific">Orbilia oligospora</name>
    <name type="common">Nematode-trapping fungus</name>
    <name type="synonym">Arthrobotrys oligospora</name>
    <dbReference type="NCBI Taxonomy" id="2813651"/>
    <lineage>
        <taxon>Eukaryota</taxon>
        <taxon>Fungi</taxon>
        <taxon>Dikarya</taxon>
        <taxon>Ascomycota</taxon>
        <taxon>Pezizomycotina</taxon>
        <taxon>Orbiliomycetes</taxon>
        <taxon>Orbiliales</taxon>
        <taxon>Orbiliaceae</taxon>
        <taxon>Orbilia</taxon>
    </lineage>
</organism>
<dbReference type="Proteomes" id="UP000475325">
    <property type="component" value="Unassembled WGS sequence"/>
</dbReference>
<evidence type="ECO:0000313" key="2">
    <source>
        <dbReference type="Proteomes" id="UP000475325"/>
    </source>
</evidence>
<gene>
    <name evidence="1" type="ORF">TWF102_005573</name>
</gene>
<proteinExistence type="predicted"/>
<accession>A0A7C8NQZ1</accession>
<dbReference type="AlphaFoldDB" id="A0A7C8NQZ1"/>
<sequence length="72" mass="8335">MSGYWRYRDRCFPRQTVLCKISSIKEAKKKVDTPEFLSPTDHLARARERWSHKPLSVGEQDISGIIDGRKTG</sequence>
<name>A0A7C8NQZ1_ORBOL</name>
<comment type="caution">
    <text evidence="1">The sequence shown here is derived from an EMBL/GenBank/DDBJ whole genome shotgun (WGS) entry which is preliminary data.</text>
</comment>